<dbReference type="InterPro" id="IPR052031">
    <property type="entry name" value="Membrane_Transporter-Flippase"/>
</dbReference>
<dbReference type="PANTHER" id="PTHR43549:SF2">
    <property type="entry name" value="MULTIDRUG RESISTANCE PROTEIN NORM-RELATED"/>
    <property type="match status" value="1"/>
</dbReference>
<name>D3RZX3_FERPA</name>
<dbReference type="eggNOG" id="arCOG01731">
    <property type="taxonomic scope" value="Archaea"/>
</dbReference>
<feature type="transmembrane region" description="Helical" evidence="7">
    <location>
        <begin position="14"/>
        <end position="35"/>
    </location>
</feature>
<keyword evidence="5 7" id="KW-1133">Transmembrane helix</keyword>
<feature type="transmembrane region" description="Helical" evidence="7">
    <location>
        <begin position="313"/>
        <end position="335"/>
    </location>
</feature>
<reference evidence="9" key="1">
    <citation type="submission" date="2010-02" db="EMBL/GenBank/DDBJ databases">
        <title>Complete sequence of Ferroglobus placidus DSM 10642.</title>
        <authorList>
            <consortium name="US DOE Joint Genome Institute"/>
            <person name="Lucas S."/>
            <person name="Copeland A."/>
            <person name="Lapidus A."/>
            <person name="Cheng J.-F."/>
            <person name="Bruce D."/>
            <person name="Goodwin L."/>
            <person name="Pitluck S."/>
            <person name="Saunders E."/>
            <person name="Brettin T."/>
            <person name="Detter J.C."/>
            <person name="Han C."/>
            <person name="Tapia R."/>
            <person name="Larimer F."/>
            <person name="Land M."/>
            <person name="Hauser L."/>
            <person name="Kyrpides N."/>
            <person name="Ivanova N."/>
            <person name="Holmes D."/>
            <person name="Lovley D."/>
            <person name="Kyrpides N."/>
            <person name="Anderson I.J."/>
            <person name="Woyke T."/>
        </authorList>
    </citation>
    <scope>NUCLEOTIDE SEQUENCE [LARGE SCALE GENOMIC DNA]</scope>
    <source>
        <strain evidence="9">DSM 10642 / AEDII12DO</strain>
    </source>
</reference>
<organism evidence="8 9">
    <name type="scientific">Ferroglobus placidus (strain DSM 10642 / AEDII12DO)</name>
    <dbReference type="NCBI Taxonomy" id="589924"/>
    <lineage>
        <taxon>Archaea</taxon>
        <taxon>Methanobacteriati</taxon>
        <taxon>Methanobacteriota</taxon>
        <taxon>Archaeoglobi</taxon>
        <taxon>Archaeoglobales</taxon>
        <taxon>Archaeoglobaceae</taxon>
        <taxon>Ferroglobus</taxon>
    </lineage>
</organism>
<keyword evidence="3" id="KW-1003">Cell membrane</keyword>
<evidence type="ECO:0000256" key="3">
    <source>
        <dbReference type="ARBA" id="ARBA00022475"/>
    </source>
</evidence>
<evidence type="ECO:0000313" key="9">
    <source>
        <dbReference type="Proteomes" id="UP000002613"/>
    </source>
</evidence>
<dbReference type="EMBL" id="CP001899">
    <property type="protein sequence ID" value="ADC66036.1"/>
    <property type="molecule type" value="Genomic_DNA"/>
</dbReference>
<keyword evidence="2" id="KW-0813">Transport</keyword>
<proteinExistence type="predicted"/>
<dbReference type="Pfam" id="PF01554">
    <property type="entry name" value="MatE"/>
    <property type="match status" value="2"/>
</dbReference>
<feature type="transmembrane region" description="Helical" evidence="7">
    <location>
        <begin position="413"/>
        <end position="434"/>
    </location>
</feature>
<feature type="transmembrane region" description="Helical" evidence="7">
    <location>
        <begin position="389"/>
        <end position="407"/>
    </location>
</feature>
<gene>
    <name evidence="8" type="ordered locus">Ferp_1896</name>
</gene>
<dbReference type="Proteomes" id="UP000002613">
    <property type="component" value="Chromosome"/>
</dbReference>
<evidence type="ECO:0000256" key="4">
    <source>
        <dbReference type="ARBA" id="ARBA00022692"/>
    </source>
</evidence>
<feature type="transmembrane region" description="Helical" evidence="7">
    <location>
        <begin position="133"/>
        <end position="154"/>
    </location>
</feature>
<dbReference type="PaxDb" id="589924-Ferp_1896"/>
<evidence type="ECO:0000256" key="5">
    <source>
        <dbReference type="ARBA" id="ARBA00022989"/>
    </source>
</evidence>
<dbReference type="RefSeq" id="WP_012966375.1">
    <property type="nucleotide sequence ID" value="NC_013849.1"/>
</dbReference>
<dbReference type="GO" id="GO:0005886">
    <property type="term" value="C:plasma membrane"/>
    <property type="evidence" value="ECO:0007669"/>
    <property type="project" value="UniProtKB-SubCell"/>
</dbReference>
<keyword evidence="6 7" id="KW-0472">Membrane</keyword>
<evidence type="ECO:0000313" key="8">
    <source>
        <dbReference type="EMBL" id="ADC66036.1"/>
    </source>
</evidence>
<dbReference type="HOGENOM" id="CLU_012893_0_1_2"/>
<sequence length="447" mass="47675">MKGVKILLGDPKKALIKLSIPAMISNLVFTLYNLADGVWVAGLGSSALSAVGIFFPIFMIFIALSVGLGIGASSAISRRIGAKDKVGADSTASHALVISLVVAATITSLLIFLETLLRIFGAEGEVLKLALDYSRVVVAGSVFLVFSNVSTGILNGEGSTKRAMYANVSGTLLNIVLDPVFIYVLGLGIVGAAYATVVSMMLTSLIYLHWFLSGKTYVTPTFKHFKFDGKVVFDILRVGIPSSFSMITMSVAMVFLNLIIINYGGPEGIAVFTSAWRIVSFGFIPLFGMAGALTAITGAAFGAKNMENLKKAYYHAIKIAATIELFAFTLIFLTASKSAVLFTYSELSANIYDELVIALRILPSFLPFTPLGIMTVATFQGIGKGEYALAVNILRTLVFQLSFAYVFALSYGFYGVLVGITLGNVVASLVAFFLGNFTIKALERVVV</sequence>
<comment type="subcellular location">
    <subcellularLocation>
        <location evidence="1">Cell membrane</location>
        <topology evidence="1">Multi-pass membrane protein</topology>
    </subcellularLocation>
</comment>
<feature type="transmembrane region" description="Helical" evidence="7">
    <location>
        <begin position="235"/>
        <end position="263"/>
    </location>
</feature>
<dbReference type="AlphaFoldDB" id="D3RZX3"/>
<feature type="transmembrane region" description="Helical" evidence="7">
    <location>
        <begin position="92"/>
        <end position="113"/>
    </location>
</feature>
<protein>
    <submittedName>
        <fullName evidence="8">MATE efflux family protein</fullName>
    </submittedName>
</protein>
<dbReference type="GO" id="GO:0042910">
    <property type="term" value="F:xenobiotic transmembrane transporter activity"/>
    <property type="evidence" value="ECO:0007669"/>
    <property type="project" value="InterPro"/>
</dbReference>
<keyword evidence="9" id="KW-1185">Reference proteome</keyword>
<dbReference type="GeneID" id="8779426"/>
<dbReference type="CDD" id="cd13147">
    <property type="entry name" value="MATE_MJ0709_like"/>
    <property type="match status" value="1"/>
</dbReference>
<feature type="transmembrane region" description="Helical" evidence="7">
    <location>
        <begin position="47"/>
        <end position="71"/>
    </location>
</feature>
<feature type="transmembrane region" description="Helical" evidence="7">
    <location>
        <begin position="355"/>
        <end position="377"/>
    </location>
</feature>
<dbReference type="KEGG" id="fpl:Ferp_1896"/>
<dbReference type="STRING" id="589924.Ferp_1896"/>
<accession>D3RZX3</accession>
<evidence type="ECO:0000256" key="2">
    <source>
        <dbReference type="ARBA" id="ARBA00022448"/>
    </source>
</evidence>
<evidence type="ECO:0000256" key="1">
    <source>
        <dbReference type="ARBA" id="ARBA00004651"/>
    </source>
</evidence>
<dbReference type="NCBIfam" id="TIGR00797">
    <property type="entry name" value="matE"/>
    <property type="match status" value="1"/>
</dbReference>
<dbReference type="InterPro" id="IPR002528">
    <property type="entry name" value="MATE_fam"/>
</dbReference>
<dbReference type="InterPro" id="IPR048279">
    <property type="entry name" value="MdtK-like"/>
</dbReference>
<dbReference type="OrthoDB" id="214119at2157"/>
<dbReference type="GO" id="GO:0015297">
    <property type="term" value="F:antiporter activity"/>
    <property type="evidence" value="ECO:0007669"/>
    <property type="project" value="InterPro"/>
</dbReference>
<dbReference type="PIRSF" id="PIRSF006603">
    <property type="entry name" value="DinF"/>
    <property type="match status" value="1"/>
</dbReference>
<evidence type="ECO:0000256" key="7">
    <source>
        <dbReference type="SAM" id="Phobius"/>
    </source>
</evidence>
<feature type="transmembrane region" description="Helical" evidence="7">
    <location>
        <begin position="275"/>
        <end position="301"/>
    </location>
</feature>
<reference evidence="8 9" key="2">
    <citation type="journal article" date="2011" name="Stand. Genomic Sci.">
        <title>Complete genome sequence of Ferroglobus placidus AEDII12DO.</title>
        <authorList>
            <person name="Anderson I."/>
            <person name="Risso C."/>
            <person name="Holmes D."/>
            <person name="Lucas S."/>
            <person name="Copeland A."/>
            <person name="Lapidus A."/>
            <person name="Cheng J.F."/>
            <person name="Bruce D."/>
            <person name="Goodwin L."/>
            <person name="Pitluck S."/>
            <person name="Saunders E."/>
            <person name="Brettin T."/>
            <person name="Detter J.C."/>
            <person name="Han C."/>
            <person name="Tapia R."/>
            <person name="Larimer F."/>
            <person name="Land M."/>
            <person name="Hauser L."/>
            <person name="Woyke T."/>
            <person name="Lovley D."/>
            <person name="Kyrpides N."/>
            <person name="Ivanova N."/>
        </authorList>
    </citation>
    <scope>NUCLEOTIDE SEQUENCE [LARGE SCALE GENOMIC DNA]</scope>
    <source>
        <strain evidence="9">DSM 10642 / AEDII12DO</strain>
    </source>
</reference>
<evidence type="ECO:0000256" key="6">
    <source>
        <dbReference type="ARBA" id="ARBA00023136"/>
    </source>
</evidence>
<keyword evidence="4 7" id="KW-0812">Transmembrane</keyword>
<dbReference type="PANTHER" id="PTHR43549">
    <property type="entry name" value="MULTIDRUG RESISTANCE PROTEIN YPNP-RELATED"/>
    <property type="match status" value="1"/>
</dbReference>